<proteinExistence type="predicted"/>
<evidence type="ECO:0000313" key="1">
    <source>
        <dbReference type="EMBL" id="KAF7809474.1"/>
    </source>
</evidence>
<keyword evidence="2" id="KW-1185">Reference proteome</keyword>
<organism evidence="1 2">
    <name type="scientific">Senna tora</name>
    <dbReference type="NCBI Taxonomy" id="362788"/>
    <lineage>
        <taxon>Eukaryota</taxon>
        <taxon>Viridiplantae</taxon>
        <taxon>Streptophyta</taxon>
        <taxon>Embryophyta</taxon>
        <taxon>Tracheophyta</taxon>
        <taxon>Spermatophyta</taxon>
        <taxon>Magnoliopsida</taxon>
        <taxon>eudicotyledons</taxon>
        <taxon>Gunneridae</taxon>
        <taxon>Pentapetalae</taxon>
        <taxon>rosids</taxon>
        <taxon>fabids</taxon>
        <taxon>Fabales</taxon>
        <taxon>Fabaceae</taxon>
        <taxon>Caesalpinioideae</taxon>
        <taxon>Cassia clade</taxon>
        <taxon>Senna</taxon>
    </lineage>
</organism>
<protein>
    <submittedName>
        <fullName evidence="1">Uncharacterized protein</fullName>
    </submittedName>
</protein>
<dbReference type="EMBL" id="JAAIUW010000011">
    <property type="protein sequence ID" value="KAF7809474.1"/>
    <property type="molecule type" value="Genomic_DNA"/>
</dbReference>
<accession>A0A834T4L8</accession>
<dbReference type="Proteomes" id="UP000634136">
    <property type="component" value="Unassembled WGS sequence"/>
</dbReference>
<gene>
    <name evidence="1" type="ORF">G2W53_036217</name>
</gene>
<reference evidence="1" key="1">
    <citation type="submission" date="2020-09" db="EMBL/GenBank/DDBJ databases">
        <title>Genome-Enabled Discovery of Anthraquinone Biosynthesis in Senna tora.</title>
        <authorList>
            <person name="Kang S.-H."/>
            <person name="Pandey R.P."/>
            <person name="Lee C.-M."/>
            <person name="Sim J.-S."/>
            <person name="Jeong J.-T."/>
            <person name="Choi B.-S."/>
            <person name="Jung M."/>
            <person name="Ginzburg D."/>
            <person name="Zhao K."/>
            <person name="Won S.Y."/>
            <person name="Oh T.-J."/>
            <person name="Yu Y."/>
            <person name="Kim N.-H."/>
            <person name="Lee O.R."/>
            <person name="Lee T.-H."/>
            <person name="Bashyal P."/>
            <person name="Kim T.-S."/>
            <person name="Lee W.-H."/>
            <person name="Kawkins C."/>
            <person name="Kim C.-K."/>
            <person name="Kim J.S."/>
            <person name="Ahn B.O."/>
            <person name="Rhee S.Y."/>
            <person name="Sohng J.K."/>
        </authorList>
    </citation>
    <scope>NUCLEOTIDE SEQUENCE</scope>
    <source>
        <tissue evidence="1">Leaf</tissue>
    </source>
</reference>
<name>A0A834T4L8_9FABA</name>
<sequence>MAVLYCVRKKNRKRQYHLHYRWIHGLYVKGSREDFENVVVAYTCRDSSVGGLHFLSLHGMGLLGRIGEGVSSLRSLR</sequence>
<evidence type="ECO:0000313" key="2">
    <source>
        <dbReference type="Proteomes" id="UP000634136"/>
    </source>
</evidence>
<dbReference type="AlphaFoldDB" id="A0A834T4L8"/>
<comment type="caution">
    <text evidence="1">The sequence shown here is derived from an EMBL/GenBank/DDBJ whole genome shotgun (WGS) entry which is preliminary data.</text>
</comment>